<dbReference type="Gene3D" id="1.10.10.1800">
    <property type="entry name" value="tRNA uridine 5-carboxymethylaminomethyl modification enzyme MnmG/GidA"/>
    <property type="match status" value="1"/>
</dbReference>
<dbReference type="SMART" id="SM01228">
    <property type="entry name" value="GIDA_assoc_3"/>
    <property type="match status" value="1"/>
</dbReference>
<protein>
    <recommendedName>
        <fullName evidence="4 11">tRNA uridine 5-carboxymethylaminomethyl modification enzyme MnmG</fullName>
    </recommendedName>
    <alternativeName>
        <fullName evidence="10 11">Glucose-inhibited division protein A</fullName>
    </alternativeName>
</protein>
<dbReference type="AlphaFoldDB" id="A0A9D6V281"/>
<dbReference type="InterPro" id="IPR047001">
    <property type="entry name" value="MnmG_C_subdom"/>
</dbReference>
<evidence type="ECO:0000313" key="14">
    <source>
        <dbReference type="Proteomes" id="UP000807825"/>
    </source>
</evidence>
<comment type="cofactor">
    <cofactor evidence="1 11">
        <name>FAD</name>
        <dbReference type="ChEBI" id="CHEBI:57692"/>
    </cofactor>
</comment>
<keyword evidence="5 11" id="KW-0285">Flavoprotein</keyword>
<keyword evidence="11" id="KW-0963">Cytoplasm</keyword>
<dbReference type="HAMAP" id="MF_00129">
    <property type="entry name" value="MnmG_GidA"/>
    <property type="match status" value="1"/>
</dbReference>
<comment type="subunit">
    <text evidence="9 11">Homodimer. Heterotetramer of two MnmE and two MnmG subunits.</text>
</comment>
<name>A0A9D6V281_9BACT</name>
<dbReference type="InterPro" id="IPR049312">
    <property type="entry name" value="GIDA_C_N"/>
</dbReference>
<feature type="binding site" evidence="11">
    <location>
        <begin position="12"/>
        <end position="17"/>
    </location>
    <ligand>
        <name>FAD</name>
        <dbReference type="ChEBI" id="CHEBI:57692"/>
    </ligand>
</feature>
<evidence type="ECO:0000256" key="10">
    <source>
        <dbReference type="ARBA" id="ARBA00031800"/>
    </source>
</evidence>
<comment type="function">
    <text evidence="2 11">NAD-binding protein involved in the addition of a carboxymethylaminomethyl (cmnm) group at the wobble position (U34) of certain tRNAs, forming tRNA-cmnm(5)s(2)U34.</text>
</comment>
<dbReference type="FunFam" id="1.10.150.570:FF:000001">
    <property type="entry name" value="tRNA uridine 5-carboxymethylaminomethyl modification enzyme MnmG"/>
    <property type="match status" value="1"/>
</dbReference>
<reference evidence="13" key="1">
    <citation type="submission" date="2020-07" db="EMBL/GenBank/DDBJ databases">
        <title>Huge and variable diversity of episymbiotic CPR bacteria and DPANN archaea in groundwater ecosystems.</title>
        <authorList>
            <person name="He C.Y."/>
            <person name="Keren R."/>
            <person name="Whittaker M."/>
            <person name="Farag I.F."/>
            <person name="Doudna J."/>
            <person name="Cate J.H.D."/>
            <person name="Banfield J.F."/>
        </authorList>
    </citation>
    <scope>NUCLEOTIDE SEQUENCE</scope>
    <source>
        <strain evidence="13">NC_groundwater_1664_Pr3_B-0.1um_52_9</strain>
    </source>
</reference>
<sequence>MGRPDVDIIVVGAGHAGCEAALACARMGLSVWMYTLNADSIGLMPCNPSIGGLGKGHLVKEIDALGGEMGRAADASCIQYKILGTSKGPAVQGSRMQCDRLEYSLAMKSAVEAESDLLVRQEMVDSLLLRNGGCAGVRERSGYEVTAAAVILATGTFLDGVIHVGTVSYGAGRSGEFPAKELAVQLKALGLPYGRFKTGTPPRAKGSTVDLSVMEEDSGDDAFRPFSLRTAKMTRPRRSCFKTYTSRRTHEIVRNNLLRSPLYSGAIQGTPARYCPSLEDKVARFPSRERHPIVVEPEGLHTSEVYLKGLGNSLPPEIQINLIRSVPGLENAEIVRPAYAIEYDFIHPTALKPTLETKAIGGLYLAGQINGTSGYEEAAAQGLWAGINAAHAVLGREPFILDRSESYMAVMVDDLVTRGVNEPYRMFTSRAEYRLLLREDNAAERLVKKGHLLGLIPAQLANEFDEKVRSVSRHIGMLEGAKVKPDREINGIVLARGGSEIRDSISAAKLLKRPEIRLDDLVSLGILATDLDPYVARQIEIQIKYEGYIDRQNREAAQFRKMEKVLVPQDMDYDEIPGLSRELREKLKAVAPRSLGQVSRVPGVTPAALTALMVKISRRQKWTE</sequence>
<dbReference type="InterPro" id="IPR002218">
    <property type="entry name" value="MnmG-rel"/>
</dbReference>
<proteinExistence type="inferred from homology"/>
<dbReference type="Gene3D" id="1.10.150.570">
    <property type="entry name" value="GidA associated domain, C-terminal subdomain"/>
    <property type="match status" value="1"/>
</dbReference>
<dbReference type="PANTHER" id="PTHR11806:SF0">
    <property type="entry name" value="PROTEIN MTO1 HOMOLOG, MITOCHONDRIAL"/>
    <property type="match status" value="1"/>
</dbReference>
<evidence type="ECO:0000256" key="11">
    <source>
        <dbReference type="HAMAP-Rule" id="MF_00129"/>
    </source>
</evidence>
<organism evidence="13 14">
    <name type="scientific">Desulfomonile tiedjei</name>
    <dbReference type="NCBI Taxonomy" id="2358"/>
    <lineage>
        <taxon>Bacteria</taxon>
        <taxon>Pseudomonadati</taxon>
        <taxon>Thermodesulfobacteriota</taxon>
        <taxon>Desulfomonilia</taxon>
        <taxon>Desulfomonilales</taxon>
        <taxon>Desulfomonilaceae</taxon>
        <taxon>Desulfomonile</taxon>
    </lineage>
</organism>
<dbReference type="PANTHER" id="PTHR11806">
    <property type="entry name" value="GLUCOSE INHIBITED DIVISION PROTEIN A"/>
    <property type="match status" value="1"/>
</dbReference>
<dbReference type="InterPro" id="IPR026904">
    <property type="entry name" value="MnmG_C"/>
</dbReference>
<dbReference type="InterPro" id="IPR044920">
    <property type="entry name" value="MnmG_C_subdom_sf"/>
</dbReference>
<comment type="caution">
    <text evidence="11">Lacks conserved residue(s) required for the propagation of feature annotation.</text>
</comment>
<dbReference type="InterPro" id="IPR036188">
    <property type="entry name" value="FAD/NAD-bd_sf"/>
</dbReference>
<comment type="caution">
    <text evidence="13">The sequence shown here is derived from an EMBL/GenBank/DDBJ whole genome shotgun (WGS) entry which is preliminary data.</text>
</comment>
<dbReference type="EMBL" id="JACRDE010000351">
    <property type="protein sequence ID" value="MBI5250508.1"/>
    <property type="molecule type" value="Genomic_DNA"/>
</dbReference>
<keyword evidence="8 11" id="KW-0520">NAD</keyword>
<dbReference type="GO" id="GO:0050660">
    <property type="term" value="F:flavin adenine dinucleotide binding"/>
    <property type="evidence" value="ECO:0007669"/>
    <property type="project" value="UniProtKB-UniRule"/>
</dbReference>
<dbReference type="FunFam" id="3.50.50.60:FF:000002">
    <property type="entry name" value="tRNA uridine 5-carboxymethylaminomethyl modification enzyme MnmG"/>
    <property type="match status" value="1"/>
</dbReference>
<dbReference type="Pfam" id="PF01134">
    <property type="entry name" value="GIDA"/>
    <property type="match status" value="1"/>
</dbReference>
<comment type="subcellular location">
    <subcellularLocation>
        <location evidence="11">Cytoplasm</location>
    </subcellularLocation>
</comment>
<comment type="similarity">
    <text evidence="3 11">Belongs to the MnmG family.</text>
</comment>
<evidence type="ECO:0000256" key="7">
    <source>
        <dbReference type="ARBA" id="ARBA00022827"/>
    </source>
</evidence>
<evidence type="ECO:0000256" key="8">
    <source>
        <dbReference type="ARBA" id="ARBA00023027"/>
    </source>
</evidence>
<accession>A0A9D6V281</accession>
<evidence type="ECO:0000256" key="9">
    <source>
        <dbReference type="ARBA" id="ARBA00025948"/>
    </source>
</evidence>
<dbReference type="GO" id="GO:0005829">
    <property type="term" value="C:cytosol"/>
    <property type="evidence" value="ECO:0007669"/>
    <property type="project" value="TreeGrafter"/>
</dbReference>
<dbReference type="GO" id="GO:0002098">
    <property type="term" value="P:tRNA wobble uridine modification"/>
    <property type="evidence" value="ECO:0007669"/>
    <property type="project" value="InterPro"/>
</dbReference>
<dbReference type="Gene3D" id="3.50.50.60">
    <property type="entry name" value="FAD/NAD(P)-binding domain"/>
    <property type="match status" value="2"/>
</dbReference>
<dbReference type="SUPFAM" id="SSF51905">
    <property type="entry name" value="FAD/NAD(P)-binding domain"/>
    <property type="match status" value="1"/>
</dbReference>
<evidence type="ECO:0000256" key="6">
    <source>
        <dbReference type="ARBA" id="ARBA00022694"/>
    </source>
</evidence>
<dbReference type="Proteomes" id="UP000807825">
    <property type="component" value="Unassembled WGS sequence"/>
</dbReference>
<dbReference type="GO" id="GO:0030488">
    <property type="term" value="P:tRNA methylation"/>
    <property type="evidence" value="ECO:0007669"/>
    <property type="project" value="TreeGrafter"/>
</dbReference>
<evidence type="ECO:0000256" key="5">
    <source>
        <dbReference type="ARBA" id="ARBA00022630"/>
    </source>
</evidence>
<evidence type="ECO:0000256" key="4">
    <source>
        <dbReference type="ARBA" id="ARBA00020461"/>
    </source>
</evidence>
<evidence type="ECO:0000313" key="13">
    <source>
        <dbReference type="EMBL" id="MBI5250508.1"/>
    </source>
</evidence>
<evidence type="ECO:0000259" key="12">
    <source>
        <dbReference type="SMART" id="SM01228"/>
    </source>
</evidence>
<gene>
    <name evidence="11 13" type="primary">mnmG</name>
    <name evidence="11" type="synonym">gidA</name>
    <name evidence="13" type="ORF">HY912_13525</name>
</gene>
<keyword evidence="6 11" id="KW-0819">tRNA processing</keyword>
<dbReference type="NCBIfam" id="TIGR00136">
    <property type="entry name" value="mnmG_gidA"/>
    <property type="match status" value="1"/>
</dbReference>
<keyword evidence="7 11" id="KW-0274">FAD</keyword>
<dbReference type="InterPro" id="IPR004416">
    <property type="entry name" value="MnmG"/>
</dbReference>
<dbReference type="Pfam" id="PF21680">
    <property type="entry name" value="GIDA_C_1st"/>
    <property type="match status" value="1"/>
</dbReference>
<feature type="domain" description="tRNA uridine 5-carboxymethylaminomethyl modification enzyme C-terminal subdomain" evidence="12">
    <location>
        <begin position="543"/>
        <end position="614"/>
    </location>
</feature>
<evidence type="ECO:0000256" key="1">
    <source>
        <dbReference type="ARBA" id="ARBA00001974"/>
    </source>
</evidence>
<dbReference type="InterPro" id="IPR040131">
    <property type="entry name" value="MnmG_N"/>
</dbReference>
<evidence type="ECO:0000256" key="3">
    <source>
        <dbReference type="ARBA" id="ARBA00007653"/>
    </source>
</evidence>
<dbReference type="PRINTS" id="PR00411">
    <property type="entry name" value="PNDRDTASEI"/>
</dbReference>
<evidence type="ECO:0000256" key="2">
    <source>
        <dbReference type="ARBA" id="ARBA00003717"/>
    </source>
</evidence>
<dbReference type="Pfam" id="PF13932">
    <property type="entry name" value="SAM_GIDA_C"/>
    <property type="match status" value="1"/>
</dbReference>